<comment type="caution">
    <text evidence="2">The sequence shown here is derived from an EMBL/GenBank/DDBJ whole genome shotgun (WGS) entry which is preliminary data.</text>
</comment>
<evidence type="ECO:0000313" key="2">
    <source>
        <dbReference type="EMBL" id="MCO5955222.1"/>
    </source>
</evidence>
<feature type="compositionally biased region" description="Basic and acidic residues" evidence="1">
    <location>
        <begin position="249"/>
        <end position="259"/>
    </location>
</feature>
<dbReference type="EMBL" id="JAMXLX010000001">
    <property type="protein sequence ID" value="MCO5955222.1"/>
    <property type="molecule type" value="Genomic_DNA"/>
</dbReference>
<evidence type="ECO:0008006" key="4">
    <source>
        <dbReference type="Google" id="ProtNLM"/>
    </source>
</evidence>
<dbReference type="RefSeq" id="WP_250912000.1">
    <property type="nucleotide sequence ID" value="NZ_JAMXLX010000001.1"/>
</dbReference>
<reference evidence="2" key="1">
    <citation type="submission" date="2022-06" db="EMBL/GenBank/DDBJ databases">
        <authorList>
            <person name="Sun Q."/>
        </authorList>
    </citation>
    <scope>NUCLEOTIDE SEQUENCE</scope>
    <source>
        <strain evidence="2">S101</strain>
    </source>
</reference>
<organism evidence="2 3">
    <name type="scientific">Ciceribacter sichuanensis</name>
    <dbReference type="NCBI Taxonomy" id="2949647"/>
    <lineage>
        <taxon>Bacteria</taxon>
        <taxon>Pseudomonadati</taxon>
        <taxon>Pseudomonadota</taxon>
        <taxon>Alphaproteobacteria</taxon>
        <taxon>Hyphomicrobiales</taxon>
        <taxon>Rhizobiaceae</taxon>
        <taxon>Ciceribacter</taxon>
    </lineage>
</organism>
<protein>
    <recommendedName>
        <fullName evidence="4">Type I secretion protein</fullName>
    </recommendedName>
</protein>
<feature type="region of interest" description="Disordered" evidence="1">
    <location>
        <begin position="245"/>
        <end position="273"/>
    </location>
</feature>
<sequence>MQIDRISEIIAHFIGHFDSVMDEARLRIGYTGGQVHDNAPAPPEDLEALDPNFASDLALKGYIPGVEYQDNDYRLFDVGGRAYFDPLSTQDFRDLDEGFGGGFRLPRMGVDEPNIPIELDERLVVYPGAGSAISHMAQINLLFDDDYLNMTSDYHAKLDTSYVVERLAEFATDAVRFTPFSDLDRTDAYESLQKIAQEVHDYKEDLVANNTTSIGEDAEVNFVQAGDEIHGTYVNGVLAEEVPSLDDLMPDRGLAKPEQDPEESETPLEQPEPQNTLEIAAGANVVVNIASFTTTGVITPVMSVMGNHHQIDVITQAYVYSDNDTDAFAPSGCDNGWNSDDNSHASTVAINIAAFDRTTFGDTGTDSQTDPDQDPTYPSDWRVSVIDGDVCFVQWIEQYNFVTDNDQMVVTTTGYETTVLIGGNAVFNITAYLGLSQQYDLVIVGGNVLDMNFISQLAVLYDNDTITGEPGCPDNVDTQTGNNLLWNEASIHNVGSSDRFEAMPDYMQQAQQNIQNGDPNMPETLGTDANFVGHEWLNVLYITGNLYDITYIKQVSILGDSDHVTQAASDYLANNENATVTIDTGSNAVVNIAQIVDYDSFGGSTYVAGQTYSDAILIQGGLVEDDHTQPQPVNNQLANEVIAFLDNDPVTPDTDDIVFNSADDLGGPQASPADVMQTMIA</sequence>
<evidence type="ECO:0000313" key="3">
    <source>
        <dbReference type="Proteomes" id="UP001155380"/>
    </source>
</evidence>
<evidence type="ECO:0000256" key="1">
    <source>
        <dbReference type="SAM" id="MobiDB-lite"/>
    </source>
</evidence>
<name>A0AAJ1F4Y3_9HYPH</name>
<proteinExistence type="predicted"/>
<dbReference type="Proteomes" id="UP001155380">
    <property type="component" value="Unassembled WGS sequence"/>
</dbReference>
<gene>
    <name evidence="2" type="ORF">NBH21_00440</name>
</gene>
<dbReference type="AlphaFoldDB" id="A0AAJ1F4Y3"/>
<accession>A0AAJ1F4Y3</accession>